<dbReference type="InterPro" id="IPR011576">
    <property type="entry name" value="Pyridox_Oxase_N"/>
</dbReference>
<reference evidence="2" key="1">
    <citation type="journal article" date="2014" name="Int. J. Syst. Evol. Microbiol.">
        <title>Complete genome sequence of Corynebacterium casei LMG S-19264T (=DSM 44701T), isolated from a smear-ripened cheese.</title>
        <authorList>
            <consortium name="US DOE Joint Genome Institute (JGI-PGF)"/>
            <person name="Walter F."/>
            <person name="Albersmeier A."/>
            <person name="Kalinowski J."/>
            <person name="Ruckert C."/>
        </authorList>
    </citation>
    <scope>NUCLEOTIDE SEQUENCE</scope>
    <source>
        <strain evidence="2">CCM 7664</strain>
    </source>
</reference>
<comment type="caution">
    <text evidence="2">The sequence shown here is derived from an EMBL/GenBank/DDBJ whole genome shotgun (WGS) entry which is preliminary data.</text>
</comment>
<dbReference type="SUPFAM" id="SSF50475">
    <property type="entry name" value="FMN-binding split barrel"/>
    <property type="match status" value="2"/>
</dbReference>
<evidence type="ECO:0000313" key="3">
    <source>
        <dbReference type="Proteomes" id="UP000627205"/>
    </source>
</evidence>
<evidence type="ECO:0000313" key="2">
    <source>
        <dbReference type="EMBL" id="GGI54220.1"/>
    </source>
</evidence>
<accession>A0A8J3AVU5</accession>
<protein>
    <submittedName>
        <fullName evidence="2">Pyridoxamine 5'-phosphate oxidase</fullName>
    </submittedName>
</protein>
<name>A0A8J3AVU5_9BURK</name>
<evidence type="ECO:0000259" key="1">
    <source>
        <dbReference type="Pfam" id="PF01243"/>
    </source>
</evidence>
<feature type="domain" description="Pyridoxamine 5'-phosphate oxidase N-terminal" evidence="1">
    <location>
        <begin position="39"/>
        <end position="134"/>
    </location>
</feature>
<organism evidence="2 3">
    <name type="scientific">Oxalicibacterium solurbis</name>
    <dbReference type="NCBI Taxonomy" id="69280"/>
    <lineage>
        <taxon>Bacteria</taxon>
        <taxon>Pseudomonadati</taxon>
        <taxon>Pseudomonadota</taxon>
        <taxon>Betaproteobacteria</taxon>
        <taxon>Burkholderiales</taxon>
        <taxon>Oxalobacteraceae</taxon>
        <taxon>Oxalicibacterium</taxon>
    </lineage>
</organism>
<reference evidence="2" key="2">
    <citation type="submission" date="2020-09" db="EMBL/GenBank/DDBJ databases">
        <authorList>
            <person name="Sun Q."/>
            <person name="Sedlacek I."/>
        </authorList>
    </citation>
    <scope>NUCLEOTIDE SEQUENCE</scope>
    <source>
        <strain evidence="2">CCM 7664</strain>
    </source>
</reference>
<dbReference type="Proteomes" id="UP000627205">
    <property type="component" value="Unassembled WGS sequence"/>
</dbReference>
<dbReference type="Pfam" id="PF01243">
    <property type="entry name" value="PNPOx_N"/>
    <property type="match status" value="1"/>
</dbReference>
<sequence>MNTATIVPVRKEVPFHAGELRAHELAGGGPPGFAIRDAMPDQHRDFFSMLQYVMLATTDADGAPVATIVTGPAGFIDAPDAQLLHIDERAHWQPDVLALLQPGKPVGLLGIDLGNRRRNRANGVVRRIDAHGIELQVTQSFGNCPKYIQVRDVEHAQENATTIGATRVADQLDASAFDMIAHADTFFVASGVDMQKTEGGVDVSHKGGHPGFVRIDGNTLTIPDFVGNRYFNTLGNLLVDDRAALLFVDFSNGNLLHLQGHAEIVWKVPEEERFDGAERLWRFHVQRMQHTTHAIPLRWTLKEESPALAHIGHWR</sequence>
<dbReference type="InterPro" id="IPR012349">
    <property type="entry name" value="Split_barrel_FMN-bd"/>
</dbReference>
<dbReference type="PANTHER" id="PTHR42815">
    <property type="entry name" value="FAD-BINDING, PUTATIVE (AFU_ORTHOLOGUE AFUA_6G07600)-RELATED"/>
    <property type="match status" value="1"/>
</dbReference>
<dbReference type="AlphaFoldDB" id="A0A8J3AVU5"/>
<keyword evidence="3" id="KW-1185">Reference proteome</keyword>
<gene>
    <name evidence="2" type="ORF">GCM10011430_13940</name>
</gene>
<proteinExistence type="predicted"/>
<dbReference type="RefSeq" id="WP_188420299.1">
    <property type="nucleotide sequence ID" value="NZ_BMDP01000002.1"/>
</dbReference>
<dbReference type="EMBL" id="BMDP01000002">
    <property type="protein sequence ID" value="GGI54220.1"/>
    <property type="molecule type" value="Genomic_DNA"/>
</dbReference>
<dbReference type="Gene3D" id="2.30.110.10">
    <property type="entry name" value="Electron Transport, Fmn-binding Protein, Chain A"/>
    <property type="match status" value="2"/>
</dbReference>
<dbReference type="PANTHER" id="PTHR42815:SF2">
    <property type="entry name" value="FAD-BINDING, PUTATIVE (AFU_ORTHOLOGUE AFUA_6G07600)-RELATED"/>
    <property type="match status" value="1"/>
</dbReference>